<name>A0A8D2KZ54_VARKO</name>
<proteinExistence type="predicted"/>
<dbReference type="GO" id="GO:0005886">
    <property type="term" value="C:plasma membrane"/>
    <property type="evidence" value="ECO:0007669"/>
    <property type="project" value="TreeGrafter"/>
</dbReference>
<dbReference type="InterPro" id="IPR001611">
    <property type="entry name" value="Leu-rich_rpt"/>
</dbReference>
<dbReference type="AlphaFoldDB" id="A0A8D2KZ54"/>
<evidence type="ECO:0000256" key="1">
    <source>
        <dbReference type="ARBA" id="ARBA00022614"/>
    </source>
</evidence>
<dbReference type="SMART" id="SM00369">
    <property type="entry name" value="LRR_TYP"/>
    <property type="match status" value="4"/>
</dbReference>
<evidence type="ECO:0000313" key="6">
    <source>
        <dbReference type="Proteomes" id="UP000694545"/>
    </source>
</evidence>
<feature type="chain" id="PRO_5047433882" evidence="4">
    <location>
        <begin position="24"/>
        <end position="358"/>
    </location>
</feature>
<evidence type="ECO:0000256" key="2">
    <source>
        <dbReference type="ARBA" id="ARBA00022737"/>
    </source>
</evidence>
<keyword evidence="1" id="KW-0433">Leucine-rich repeat</keyword>
<dbReference type="Pfam" id="PF15176">
    <property type="entry name" value="LRR19-TM"/>
    <property type="match status" value="1"/>
</dbReference>
<keyword evidence="3" id="KW-1133">Transmembrane helix</keyword>
<dbReference type="GO" id="GO:1901224">
    <property type="term" value="P:positive regulation of non-canonical NF-kappaB signal transduction"/>
    <property type="evidence" value="ECO:0007669"/>
    <property type="project" value="TreeGrafter"/>
</dbReference>
<feature type="signal peptide" evidence="4">
    <location>
        <begin position="1"/>
        <end position="23"/>
    </location>
</feature>
<dbReference type="Ensembl" id="ENSVKKT00000014710.1">
    <property type="protein sequence ID" value="ENSVKKP00000014361.1"/>
    <property type="gene ID" value="ENSVKKG00000009883.1"/>
</dbReference>
<keyword evidence="3" id="KW-0812">Transmembrane</keyword>
<dbReference type="Pfam" id="PF13855">
    <property type="entry name" value="LRR_8"/>
    <property type="match status" value="1"/>
</dbReference>
<dbReference type="OMA" id="EVKCNFT"/>
<evidence type="ECO:0000313" key="5">
    <source>
        <dbReference type="Ensembl" id="ENSVKKP00000014361.1"/>
    </source>
</evidence>
<reference evidence="5" key="2">
    <citation type="submission" date="2025-09" db="UniProtKB">
        <authorList>
            <consortium name="Ensembl"/>
        </authorList>
    </citation>
    <scope>IDENTIFICATION</scope>
</reference>
<dbReference type="SUPFAM" id="SSF52058">
    <property type="entry name" value="L domain-like"/>
    <property type="match status" value="1"/>
</dbReference>
<evidence type="ECO:0000256" key="4">
    <source>
        <dbReference type="SAM" id="SignalP"/>
    </source>
</evidence>
<protein>
    <submittedName>
        <fullName evidence="5">Leucine rich repeat containing 19</fullName>
    </submittedName>
</protein>
<dbReference type="InterPro" id="IPR032675">
    <property type="entry name" value="LRR_dom_sf"/>
</dbReference>
<dbReference type="PANTHER" id="PTHR31450:SF4">
    <property type="entry name" value="LEUCINE-RICH REPEAT-CONTAINING PROTEIN 19"/>
    <property type="match status" value="1"/>
</dbReference>
<dbReference type="PROSITE" id="PS51450">
    <property type="entry name" value="LRR"/>
    <property type="match status" value="1"/>
</dbReference>
<reference evidence="5" key="1">
    <citation type="submission" date="2025-08" db="UniProtKB">
        <authorList>
            <consortium name="Ensembl"/>
        </authorList>
    </citation>
    <scope>IDENTIFICATION</scope>
</reference>
<dbReference type="GO" id="GO:0038023">
    <property type="term" value="F:signaling receptor activity"/>
    <property type="evidence" value="ECO:0007669"/>
    <property type="project" value="TreeGrafter"/>
</dbReference>
<keyword evidence="2" id="KW-0677">Repeat</keyword>
<keyword evidence="4" id="KW-0732">Signal</keyword>
<dbReference type="Gene3D" id="3.80.10.10">
    <property type="entry name" value="Ribonuclease Inhibitor"/>
    <property type="match status" value="1"/>
</dbReference>
<organism evidence="5 6">
    <name type="scientific">Varanus komodoensis</name>
    <name type="common">Komodo dragon</name>
    <dbReference type="NCBI Taxonomy" id="61221"/>
    <lineage>
        <taxon>Eukaryota</taxon>
        <taxon>Metazoa</taxon>
        <taxon>Chordata</taxon>
        <taxon>Craniata</taxon>
        <taxon>Vertebrata</taxon>
        <taxon>Euteleostomi</taxon>
        <taxon>Lepidosauria</taxon>
        <taxon>Squamata</taxon>
        <taxon>Bifurcata</taxon>
        <taxon>Unidentata</taxon>
        <taxon>Episquamata</taxon>
        <taxon>Toxicofera</taxon>
        <taxon>Anguimorpha</taxon>
        <taxon>Paleoanguimorpha</taxon>
        <taxon>Varanoidea</taxon>
        <taxon>Varanidae</taxon>
        <taxon>Varanus</taxon>
    </lineage>
</organism>
<keyword evidence="6" id="KW-1185">Reference proteome</keyword>
<keyword evidence="3" id="KW-0472">Membrane</keyword>
<sequence length="358" mass="40741">MSKFLEFALFWTFSFSIMKDVRCDESSKNYSSIPSKLNKNVSVLNLSYNNIALNETDTDILYNYTNIKELYLNNNVIVVLCNYSFQSLSELAILDVSSNSITTIEQAAFFGLNKLMTLQLQNNEIEQLDFTAVRFLKNLQVLNLQNNHLKYVAINVSLNSDETILSGNPWYCLCGLYVSGVQSWLNDTNIKIEYVNNAVCTLSNSLKKSCNKTVLLQNCGSRKLTGANATSSTFTYPHNDTVISAHNDTHGNSSNSDVQHFGKSWTFLMGVLVVVSGTTSLIIMAIKFPKWYQYLISYNHRRLEEDEPEMFEETFAPHMRTFPATPDSNEDESIVVFEQFHTFVPEEDGFIEDKYIDS</sequence>
<dbReference type="PANTHER" id="PTHR31450">
    <property type="entry name" value="LEUCINE-RICH REPEAT-CONTAINING PROTEIN 19 LRRC19 FAMILY MEMBER"/>
    <property type="match status" value="1"/>
</dbReference>
<accession>A0A8D2KZ54</accession>
<dbReference type="Proteomes" id="UP000694545">
    <property type="component" value="Unplaced"/>
</dbReference>
<evidence type="ECO:0000256" key="3">
    <source>
        <dbReference type="SAM" id="Phobius"/>
    </source>
</evidence>
<dbReference type="InterPro" id="IPR003591">
    <property type="entry name" value="Leu-rich_rpt_typical-subtyp"/>
</dbReference>
<feature type="transmembrane region" description="Helical" evidence="3">
    <location>
        <begin position="265"/>
        <end position="286"/>
    </location>
</feature>